<evidence type="ECO:0000256" key="1">
    <source>
        <dbReference type="SAM" id="SignalP"/>
    </source>
</evidence>
<comment type="caution">
    <text evidence="2">The sequence shown here is derived from an EMBL/GenBank/DDBJ whole genome shotgun (WGS) entry which is preliminary data.</text>
</comment>
<proteinExistence type="predicted"/>
<feature type="signal peptide" evidence="1">
    <location>
        <begin position="1"/>
        <end position="26"/>
    </location>
</feature>
<accession>A0AAN8MNA3</accession>
<dbReference type="AlphaFoldDB" id="A0AAN8MNA3"/>
<protein>
    <submittedName>
        <fullName evidence="2">Uncharacterized protein</fullName>
    </submittedName>
</protein>
<gene>
    <name evidence="2" type="ORF">TWF718_002349</name>
</gene>
<keyword evidence="1" id="KW-0732">Signal</keyword>
<evidence type="ECO:0000313" key="2">
    <source>
        <dbReference type="EMBL" id="KAK6331807.1"/>
    </source>
</evidence>
<name>A0AAN8MNA3_9PEZI</name>
<feature type="chain" id="PRO_5042820130" evidence="1">
    <location>
        <begin position="27"/>
        <end position="329"/>
    </location>
</feature>
<keyword evidence="3" id="KW-1185">Reference proteome</keyword>
<dbReference type="Proteomes" id="UP001313282">
    <property type="component" value="Unassembled WGS sequence"/>
</dbReference>
<organism evidence="2 3">
    <name type="scientific">Orbilia javanica</name>
    <dbReference type="NCBI Taxonomy" id="47235"/>
    <lineage>
        <taxon>Eukaryota</taxon>
        <taxon>Fungi</taxon>
        <taxon>Dikarya</taxon>
        <taxon>Ascomycota</taxon>
        <taxon>Pezizomycotina</taxon>
        <taxon>Orbiliomycetes</taxon>
        <taxon>Orbiliales</taxon>
        <taxon>Orbiliaceae</taxon>
        <taxon>Orbilia</taxon>
    </lineage>
</organism>
<reference evidence="2 3" key="1">
    <citation type="submission" date="2019-10" db="EMBL/GenBank/DDBJ databases">
        <authorList>
            <person name="Palmer J.M."/>
        </authorList>
    </citation>
    <scope>NUCLEOTIDE SEQUENCE [LARGE SCALE GENOMIC DNA]</scope>
    <source>
        <strain evidence="2 3">TWF718</strain>
    </source>
</reference>
<sequence>MRSLNPKLCSLFIAALTIAPINYANADCVQLNEYFRHGECYLDTYWSKVTMAFTKPKLLDWVRVKMYDSMGQNIYDDEFSPSCNGHKGHECVFQGRGLNHPLLVSPQHRIEYVQFWYGDLGWHTNPNPTEGPKFVGEDVRDRRPWCWEGNWEPRTKEGWDDIDDFEYVSTIEEKRIECFFDCGLSNVKKEDIQPYTCGPPPPPPTPPLEMTVTVVSTALKLATKTKLKKETEKVTETKLEKETETVTKTKLEKETEIAIETKLAIRTTLVTETKIRTSIKTNTCIEVKTTTRSVPVPVPVPVPQSRNQTVVVLQPVPINGTYSFKPWKF</sequence>
<dbReference type="EMBL" id="JAVHNR010000010">
    <property type="protein sequence ID" value="KAK6331807.1"/>
    <property type="molecule type" value="Genomic_DNA"/>
</dbReference>
<evidence type="ECO:0000313" key="3">
    <source>
        <dbReference type="Proteomes" id="UP001313282"/>
    </source>
</evidence>